<evidence type="ECO:0000256" key="3">
    <source>
        <dbReference type="ARBA" id="ARBA00022679"/>
    </source>
</evidence>
<keyword evidence="4" id="KW-0677">Repeat</keyword>
<keyword evidence="5" id="KW-0802">TPR repeat</keyword>
<protein>
    <submittedName>
        <fullName evidence="7">TPR domain protein, putative component of TonB system</fullName>
    </submittedName>
</protein>
<gene>
    <name evidence="7" type="ORF">D779_0357</name>
</gene>
<dbReference type="PANTHER" id="PTHR44835">
    <property type="entry name" value="UDP-N-ACETYLGLUCOSAMINE--PEPTIDE N-ACETYLGLUCOSAMINYLTRANSFERASE SPINDLY-RELATED"/>
    <property type="match status" value="1"/>
</dbReference>
<proteinExistence type="predicted"/>
<accession>W9V1F3</accession>
<evidence type="ECO:0000256" key="2">
    <source>
        <dbReference type="ARBA" id="ARBA00022676"/>
    </source>
</evidence>
<evidence type="ECO:0000313" key="7">
    <source>
        <dbReference type="EMBL" id="EXJ10786.1"/>
    </source>
</evidence>
<evidence type="ECO:0000259" key="6">
    <source>
        <dbReference type="Pfam" id="PF13844"/>
    </source>
</evidence>
<dbReference type="Gene3D" id="3.40.50.11380">
    <property type="match status" value="1"/>
</dbReference>
<dbReference type="STRING" id="1249627.D779_0357"/>
<dbReference type="AlphaFoldDB" id="W9V1F3"/>
<dbReference type="InterPro" id="IPR051939">
    <property type="entry name" value="Glycosyltr_41/O-GlcNAc_trsf"/>
</dbReference>
<evidence type="ECO:0000256" key="4">
    <source>
        <dbReference type="ARBA" id="ARBA00022737"/>
    </source>
</evidence>
<keyword evidence="3" id="KW-0808">Transferase</keyword>
<dbReference type="Proteomes" id="UP000019460">
    <property type="component" value="Unassembled WGS sequence"/>
</dbReference>
<dbReference type="GO" id="GO:0016757">
    <property type="term" value="F:glycosyltransferase activity"/>
    <property type="evidence" value="ECO:0007669"/>
    <property type="project" value="UniProtKB-KW"/>
</dbReference>
<name>W9V1F3_9GAMM</name>
<keyword evidence="8" id="KW-1185">Reference proteome</keyword>
<dbReference type="PANTHER" id="PTHR44835:SF1">
    <property type="entry name" value="PROTEIN O-GLCNAC TRANSFERASE"/>
    <property type="match status" value="1"/>
</dbReference>
<dbReference type="Pfam" id="PF13844">
    <property type="entry name" value="Glyco_transf_41"/>
    <property type="match status" value="2"/>
</dbReference>
<dbReference type="EMBL" id="AONC01000118">
    <property type="protein sequence ID" value="EXJ10786.1"/>
    <property type="molecule type" value="Genomic_DNA"/>
</dbReference>
<comment type="pathway">
    <text evidence="1">Protein modification; protein glycosylation.</text>
</comment>
<evidence type="ECO:0000313" key="8">
    <source>
        <dbReference type="Proteomes" id="UP000019460"/>
    </source>
</evidence>
<feature type="domain" description="O-GlcNAc transferase C-terminal" evidence="6">
    <location>
        <begin position="119"/>
        <end position="272"/>
    </location>
</feature>
<dbReference type="Gene3D" id="3.40.50.2000">
    <property type="entry name" value="Glycogen Phosphorylase B"/>
    <property type="match status" value="1"/>
</dbReference>
<reference evidence="7 8" key="1">
    <citation type="submission" date="2012-11" db="EMBL/GenBank/DDBJ databases">
        <title>Genome assembly of Thiorhodococcus sp. AK35.</title>
        <authorList>
            <person name="Nupur N."/>
            <person name="Khatri I."/>
            <person name="Subramanian S."/>
            <person name="Pinnaka A."/>
        </authorList>
    </citation>
    <scope>NUCLEOTIDE SEQUENCE [LARGE SCALE GENOMIC DNA]</scope>
    <source>
        <strain evidence="7 8">AK35</strain>
    </source>
</reference>
<dbReference type="eggNOG" id="COG3914">
    <property type="taxonomic scope" value="Bacteria"/>
</dbReference>
<comment type="caution">
    <text evidence="7">The sequence shown here is derived from an EMBL/GenBank/DDBJ whole genome shotgun (WGS) entry which is preliminary data.</text>
</comment>
<evidence type="ECO:0000256" key="5">
    <source>
        <dbReference type="ARBA" id="ARBA00022803"/>
    </source>
</evidence>
<evidence type="ECO:0000256" key="1">
    <source>
        <dbReference type="ARBA" id="ARBA00004922"/>
    </source>
</evidence>
<dbReference type="InterPro" id="IPR029489">
    <property type="entry name" value="OGT/SEC/SPY_C"/>
</dbReference>
<sequence length="318" mass="34634">MDRWVGTRGLSDAELAERIRADGIDILVDLAGHTAGNRLGVFARRPAPVSVSWMGYGYTTGLSAIDYFLTDGVMTPAGSEGLFAERPWRLDVPSLVYRPEPGMGPVGSLPARVWGGITFGTLTRSVRINHRTIRVWSEILDRVGGSRLVIDSKDFAPDSMRAALQARFAEHGIGPERLAIGYHSPPWDLLRCIDIGLDCFPHNSGTTLIETLYMGVPFITLAERPSVGRIGSLMLEGAGHGEWIAGSEAEYVAKAVALAGDLASLSEIRAGLRGELESGPWRDEAGFARRVERAYREMWRCWCDGEGRHRGEPGEGGS</sequence>
<keyword evidence="2" id="KW-0328">Glycosyltransferase</keyword>
<organism evidence="7 8">
    <name type="scientific">Imhoffiella purpurea</name>
    <dbReference type="NCBI Taxonomy" id="1249627"/>
    <lineage>
        <taxon>Bacteria</taxon>
        <taxon>Pseudomonadati</taxon>
        <taxon>Pseudomonadota</taxon>
        <taxon>Gammaproteobacteria</taxon>
        <taxon>Chromatiales</taxon>
        <taxon>Chromatiaceae</taxon>
        <taxon>Imhoffiella</taxon>
    </lineage>
</organism>
<feature type="domain" description="O-GlcNAc transferase C-terminal" evidence="6">
    <location>
        <begin position="14"/>
        <end position="85"/>
    </location>
</feature>